<accession>A0ABD0USR7</accession>
<reference evidence="1 2" key="1">
    <citation type="journal article" date="2024" name="Plant Biotechnol. J.">
        <title>Dendrobium thyrsiflorum genome and its molecular insights into genes involved in important horticultural traits.</title>
        <authorList>
            <person name="Chen B."/>
            <person name="Wang J.Y."/>
            <person name="Zheng P.J."/>
            <person name="Li K.L."/>
            <person name="Liang Y.M."/>
            <person name="Chen X.F."/>
            <person name="Zhang C."/>
            <person name="Zhao X."/>
            <person name="He X."/>
            <person name="Zhang G.Q."/>
            <person name="Liu Z.J."/>
            <person name="Xu Q."/>
        </authorList>
    </citation>
    <scope>NUCLEOTIDE SEQUENCE [LARGE SCALE GENOMIC DNA]</scope>
    <source>
        <strain evidence="1">GZMU011</strain>
    </source>
</reference>
<evidence type="ECO:0000313" key="1">
    <source>
        <dbReference type="EMBL" id="KAL0915857.1"/>
    </source>
</evidence>
<organism evidence="1 2">
    <name type="scientific">Dendrobium thyrsiflorum</name>
    <name type="common">Pinecone-like raceme dendrobium</name>
    <name type="synonym">Orchid</name>
    <dbReference type="NCBI Taxonomy" id="117978"/>
    <lineage>
        <taxon>Eukaryota</taxon>
        <taxon>Viridiplantae</taxon>
        <taxon>Streptophyta</taxon>
        <taxon>Embryophyta</taxon>
        <taxon>Tracheophyta</taxon>
        <taxon>Spermatophyta</taxon>
        <taxon>Magnoliopsida</taxon>
        <taxon>Liliopsida</taxon>
        <taxon>Asparagales</taxon>
        <taxon>Orchidaceae</taxon>
        <taxon>Epidendroideae</taxon>
        <taxon>Malaxideae</taxon>
        <taxon>Dendrobiinae</taxon>
        <taxon>Dendrobium</taxon>
    </lineage>
</organism>
<dbReference type="EMBL" id="JANQDX010000011">
    <property type="protein sequence ID" value="KAL0915857.1"/>
    <property type="molecule type" value="Genomic_DNA"/>
</dbReference>
<comment type="caution">
    <text evidence="1">The sequence shown here is derived from an EMBL/GenBank/DDBJ whole genome shotgun (WGS) entry which is preliminary data.</text>
</comment>
<gene>
    <name evidence="1" type="ORF">M5K25_013317</name>
</gene>
<keyword evidence="2" id="KW-1185">Reference proteome</keyword>
<proteinExistence type="predicted"/>
<dbReference type="AlphaFoldDB" id="A0ABD0USR7"/>
<protein>
    <submittedName>
        <fullName evidence="1">Uncharacterized protein</fullName>
    </submittedName>
</protein>
<name>A0ABD0USR7_DENTH</name>
<evidence type="ECO:0000313" key="2">
    <source>
        <dbReference type="Proteomes" id="UP001552299"/>
    </source>
</evidence>
<dbReference type="Proteomes" id="UP001552299">
    <property type="component" value="Unassembled WGS sequence"/>
</dbReference>
<sequence length="66" mass="7014">MKDLRQLVRRARFVVGEAVGNGEEAQVGPEREAVVLGRGEETEEAVVVICVEEADAEAAGEGECIS</sequence>